<reference evidence="7" key="1">
    <citation type="submission" date="2022-12" db="EMBL/GenBank/DDBJ databases">
        <authorList>
            <person name="Alioto T."/>
            <person name="Alioto T."/>
            <person name="Gomez Garrido J."/>
        </authorList>
    </citation>
    <scope>NUCLEOTIDE SEQUENCE</scope>
</reference>
<evidence type="ECO:0000256" key="4">
    <source>
        <dbReference type="ARBA" id="ARBA00023005"/>
    </source>
</evidence>
<evidence type="ECO:0000313" key="8">
    <source>
        <dbReference type="Proteomes" id="UP001178461"/>
    </source>
</evidence>
<sequence>MGLCLSCFDPQNFDDTPQTKTQEAQVCSSQLRTPGWKKLASQGSKLFACAPAAHFFSHTMPVLLGLLLFSMLLTPGDSLECETCIATSSNCSGKMMTCSANEDTCAVSLTESKADQISVQSIAKGCSSTKACGQGPYSINLGKMFTSRGVAVCCKGANCSSISVPLPPVNNTVNGKKCPVCYSMLSPCSSSDVAECTGAEDRCLDLSIKSGTIKITMKGCTTKSYCDALSQNVKNTFKEAASGMIDGKCTEASDSLECETCIATSSNCSGMLMNCSANENTCAVSLTESKADQISVQSIAKGCSSTKACGQGPYSINLGKMFTSRGVAVCCKGANCSSISVPLPPINNTVNGKKCQACYSMLSPCSSSDVAECTGAEDRCLDLSIKSGTIKTTMKGCTTKSYCDALSQNVKNTFKEAASGMIDGKCTKANKAPPSSRFPLLALSWLLLVKILL</sequence>
<evidence type="ECO:0000256" key="2">
    <source>
        <dbReference type="ARBA" id="ARBA00006570"/>
    </source>
</evidence>
<keyword evidence="5" id="KW-1015">Disulfide bond</keyword>
<keyword evidence="3" id="KW-0964">Secreted</keyword>
<proteinExistence type="inferred from homology"/>
<dbReference type="Pfam" id="PF02988">
    <property type="entry name" value="PLA2_inh"/>
    <property type="match status" value="2"/>
</dbReference>
<evidence type="ECO:0000256" key="3">
    <source>
        <dbReference type="ARBA" id="ARBA00022525"/>
    </source>
</evidence>
<evidence type="ECO:0000313" key="7">
    <source>
        <dbReference type="EMBL" id="CAI5781116.1"/>
    </source>
</evidence>
<dbReference type="InterPro" id="IPR004126">
    <property type="entry name" value="PLipase_A2_inh_N"/>
</dbReference>
<dbReference type="SUPFAM" id="SSF57302">
    <property type="entry name" value="Snake toxin-like"/>
    <property type="match status" value="4"/>
</dbReference>
<protein>
    <submittedName>
        <fullName evidence="7">Phospholipase A2 inhibitor subunit gamma B-like</fullName>
    </submittedName>
</protein>
<organism evidence="7 8">
    <name type="scientific">Podarcis lilfordi</name>
    <name type="common">Lilford's wall lizard</name>
    <dbReference type="NCBI Taxonomy" id="74358"/>
    <lineage>
        <taxon>Eukaryota</taxon>
        <taxon>Metazoa</taxon>
        <taxon>Chordata</taxon>
        <taxon>Craniata</taxon>
        <taxon>Vertebrata</taxon>
        <taxon>Euteleostomi</taxon>
        <taxon>Lepidosauria</taxon>
        <taxon>Squamata</taxon>
        <taxon>Bifurcata</taxon>
        <taxon>Unidentata</taxon>
        <taxon>Episquamata</taxon>
        <taxon>Laterata</taxon>
        <taxon>Lacertibaenia</taxon>
        <taxon>Lacertidae</taxon>
        <taxon>Podarcis</taxon>
    </lineage>
</organism>
<dbReference type="InterPro" id="IPR050918">
    <property type="entry name" value="CNF-like_PLA2_Inhibitor"/>
</dbReference>
<dbReference type="PANTHER" id="PTHR20914:SF30">
    <property type="entry name" value="LY6_PLAUR DOMAIN CONTAINING 9"/>
    <property type="match status" value="1"/>
</dbReference>
<dbReference type="InterPro" id="IPR045860">
    <property type="entry name" value="Snake_toxin-like_sf"/>
</dbReference>
<dbReference type="AlphaFoldDB" id="A0AA35KMT6"/>
<feature type="domain" description="Phospholipase A2 inhibitor N-terminal" evidence="6">
    <location>
        <begin position="80"/>
        <end position="160"/>
    </location>
</feature>
<dbReference type="CDD" id="cd23572">
    <property type="entry name" value="TFP_LU_ECD_PINLYP_rpt2"/>
    <property type="match status" value="2"/>
</dbReference>
<name>A0AA35KMT6_9SAUR</name>
<dbReference type="PANTHER" id="PTHR20914">
    <property type="entry name" value="LY6/PLAUR DOMAIN-CONTAINING PROTEIN 8"/>
    <property type="match status" value="1"/>
</dbReference>
<keyword evidence="4" id="KW-0593">Phospholipase A2 inhibitor</keyword>
<evidence type="ECO:0000256" key="1">
    <source>
        <dbReference type="ARBA" id="ARBA00004613"/>
    </source>
</evidence>
<dbReference type="GO" id="GO:0005576">
    <property type="term" value="C:extracellular region"/>
    <property type="evidence" value="ECO:0007669"/>
    <property type="project" value="UniProtKB-SubCell"/>
</dbReference>
<feature type="domain" description="Phospholipase A2 inhibitor N-terminal" evidence="6">
    <location>
        <begin position="257"/>
        <end position="337"/>
    </location>
</feature>
<evidence type="ECO:0000256" key="5">
    <source>
        <dbReference type="ARBA" id="ARBA00023157"/>
    </source>
</evidence>
<accession>A0AA35KMT6</accession>
<gene>
    <name evidence="7" type="ORF">PODLI_1B025500</name>
</gene>
<dbReference type="CDD" id="cd23588">
    <property type="entry name" value="TFP_LU_ECD_PLIG"/>
    <property type="match status" value="2"/>
</dbReference>
<keyword evidence="8" id="KW-1185">Reference proteome</keyword>
<dbReference type="Proteomes" id="UP001178461">
    <property type="component" value="Chromosome 8"/>
</dbReference>
<dbReference type="Gene3D" id="2.10.60.10">
    <property type="entry name" value="CD59"/>
    <property type="match status" value="4"/>
</dbReference>
<comment type="similarity">
    <text evidence="2">Belongs to the CNF-like-inhibitor family.</text>
</comment>
<dbReference type="EMBL" id="OX395133">
    <property type="protein sequence ID" value="CAI5781116.1"/>
    <property type="molecule type" value="Genomic_DNA"/>
</dbReference>
<comment type="subcellular location">
    <subcellularLocation>
        <location evidence="1">Secreted</location>
    </subcellularLocation>
</comment>
<dbReference type="GO" id="GO:0019834">
    <property type="term" value="F:phospholipase A2 inhibitor activity"/>
    <property type="evidence" value="ECO:0007669"/>
    <property type="project" value="UniProtKB-KW"/>
</dbReference>
<evidence type="ECO:0000259" key="6">
    <source>
        <dbReference type="Pfam" id="PF02988"/>
    </source>
</evidence>